<dbReference type="Proteomes" id="UP000799436">
    <property type="component" value="Unassembled WGS sequence"/>
</dbReference>
<evidence type="ECO:0000256" key="1">
    <source>
        <dbReference type="SAM" id="MobiDB-lite"/>
    </source>
</evidence>
<feature type="region of interest" description="Disordered" evidence="1">
    <location>
        <begin position="88"/>
        <end position="113"/>
    </location>
</feature>
<keyword evidence="3" id="KW-1185">Reference proteome</keyword>
<dbReference type="AlphaFoldDB" id="A0A6G1LDF2"/>
<feature type="compositionally biased region" description="Basic and acidic residues" evidence="1">
    <location>
        <begin position="1"/>
        <end position="16"/>
    </location>
</feature>
<sequence length="113" mass="12300">MDRSETPAYTPDERSKSNRLAKQSTVVHSITTPPTHTDNNNQPPRTTTSSTPSSTKPESCTSHFSKSQYAVRPFNPAKNAAKLSGAAFGQSSKPSWCSTLLKSHPTNRHGCRV</sequence>
<feature type="compositionally biased region" description="Polar residues" evidence="1">
    <location>
        <begin position="89"/>
        <end position="101"/>
    </location>
</feature>
<gene>
    <name evidence="2" type="ORF">EJ03DRAFT_335360</name>
</gene>
<name>A0A6G1LDF2_9PEZI</name>
<protein>
    <submittedName>
        <fullName evidence="2">Uncharacterized protein</fullName>
    </submittedName>
</protein>
<evidence type="ECO:0000313" key="3">
    <source>
        <dbReference type="Proteomes" id="UP000799436"/>
    </source>
</evidence>
<organism evidence="2 3">
    <name type="scientific">Teratosphaeria nubilosa</name>
    <dbReference type="NCBI Taxonomy" id="161662"/>
    <lineage>
        <taxon>Eukaryota</taxon>
        <taxon>Fungi</taxon>
        <taxon>Dikarya</taxon>
        <taxon>Ascomycota</taxon>
        <taxon>Pezizomycotina</taxon>
        <taxon>Dothideomycetes</taxon>
        <taxon>Dothideomycetidae</taxon>
        <taxon>Mycosphaerellales</taxon>
        <taxon>Teratosphaeriaceae</taxon>
        <taxon>Teratosphaeria</taxon>
    </lineage>
</organism>
<feature type="compositionally biased region" description="Low complexity" evidence="1">
    <location>
        <begin position="43"/>
        <end position="62"/>
    </location>
</feature>
<evidence type="ECO:0000313" key="2">
    <source>
        <dbReference type="EMBL" id="KAF2770622.1"/>
    </source>
</evidence>
<dbReference type="EMBL" id="ML995824">
    <property type="protein sequence ID" value="KAF2770622.1"/>
    <property type="molecule type" value="Genomic_DNA"/>
</dbReference>
<reference evidence="2" key="1">
    <citation type="journal article" date="2020" name="Stud. Mycol.">
        <title>101 Dothideomycetes genomes: a test case for predicting lifestyles and emergence of pathogens.</title>
        <authorList>
            <person name="Haridas S."/>
            <person name="Albert R."/>
            <person name="Binder M."/>
            <person name="Bloem J."/>
            <person name="Labutti K."/>
            <person name="Salamov A."/>
            <person name="Andreopoulos B."/>
            <person name="Baker S."/>
            <person name="Barry K."/>
            <person name="Bills G."/>
            <person name="Bluhm B."/>
            <person name="Cannon C."/>
            <person name="Castanera R."/>
            <person name="Culley D."/>
            <person name="Daum C."/>
            <person name="Ezra D."/>
            <person name="Gonzalez J."/>
            <person name="Henrissat B."/>
            <person name="Kuo A."/>
            <person name="Liang C."/>
            <person name="Lipzen A."/>
            <person name="Lutzoni F."/>
            <person name="Magnuson J."/>
            <person name="Mondo S."/>
            <person name="Nolan M."/>
            <person name="Ohm R."/>
            <person name="Pangilinan J."/>
            <person name="Park H.-J."/>
            <person name="Ramirez L."/>
            <person name="Alfaro M."/>
            <person name="Sun H."/>
            <person name="Tritt A."/>
            <person name="Yoshinaga Y."/>
            <person name="Zwiers L.-H."/>
            <person name="Turgeon B."/>
            <person name="Goodwin S."/>
            <person name="Spatafora J."/>
            <person name="Crous P."/>
            <person name="Grigoriev I."/>
        </authorList>
    </citation>
    <scope>NUCLEOTIDE SEQUENCE</scope>
    <source>
        <strain evidence="2">CBS 116005</strain>
    </source>
</reference>
<proteinExistence type="predicted"/>
<feature type="region of interest" description="Disordered" evidence="1">
    <location>
        <begin position="1"/>
        <end position="64"/>
    </location>
</feature>
<feature type="compositionally biased region" description="Polar residues" evidence="1">
    <location>
        <begin position="18"/>
        <end position="42"/>
    </location>
</feature>
<accession>A0A6G1LDF2</accession>